<feature type="region of interest" description="Disordered" evidence="5">
    <location>
        <begin position="1"/>
        <end position="37"/>
    </location>
</feature>
<dbReference type="eggNOG" id="ENOG502T8B4">
    <property type="taxonomic scope" value="Eukaryota"/>
</dbReference>
<dbReference type="SUPFAM" id="SSF46689">
    <property type="entry name" value="Homeodomain-like"/>
    <property type="match status" value="1"/>
</dbReference>
<evidence type="ECO:0000256" key="5">
    <source>
        <dbReference type="SAM" id="MobiDB-lite"/>
    </source>
</evidence>
<feature type="compositionally biased region" description="Polar residues" evidence="5">
    <location>
        <begin position="230"/>
        <end position="247"/>
    </location>
</feature>
<evidence type="ECO:0000313" key="10">
    <source>
        <dbReference type="RefSeq" id="XP_005188455.1"/>
    </source>
</evidence>
<dbReference type="SMART" id="SM00674">
    <property type="entry name" value="CENPB"/>
    <property type="match status" value="1"/>
</dbReference>
<keyword evidence="3 4" id="KW-0539">Nucleus</keyword>
<dbReference type="RefSeq" id="XP_058975667.1">
    <property type="nucleotide sequence ID" value="XM_059119684.1"/>
</dbReference>
<evidence type="ECO:0000256" key="1">
    <source>
        <dbReference type="ARBA" id="ARBA00004123"/>
    </source>
</evidence>
<keyword evidence="2 4" id="KW-0238">DNA-binding</keyword>
<reference evidence="8" key="1">
    <citation type="submission" date="2020-05" db="UniProtKB">
        <authorList>
            <consortium name="EnsemblMetazoa"/>
        </authorList>
    </citation>
    <scope>IDENTIFICATION</scope>
    <source>
        <strain evidence="8">Aabys</strain>
    </source>
</reference>
<reference evidence="11" key="2">
    <citation type="submission" date="2025-05" db="UniProtKB">
        <authorList>
            <consortium name="RefSeq"/>
        </authorList>
    </citation>
    <scope>IDENTIFICATION</scope>
    <source>
        <strain evidence="10 11">Aabys</strain>
        <tissue evidence="11">Whole body</tissue>
    </source>
</reference>
<feature type="DNA-binding region" description="H-T-H motif" evidence="4">
    <location>
        <begin position="65"/>
        <end position="85"/>
    </location>
</feature>
<dbReference type="InterPro" id="IPR009057">
    <property type="entry name" value="Homeodomain-like_sf"/>
</dbReference>
<dbReference type="Pfam" id="PF04218">
    <property type="entry name" value="CENP-B_N"/>
    <property type="match status" value="1"/>
</dbReference>
<evidence type="ECO:0000313" key="11">
    <source>
        <dbReference type="RefSeq" id="XP_058975667.1"/>
    </source>
</evidence>
<protein>
    <submittedName>
        <fullName evidence="10 11">Uncharacterized protein LOC101897068</fullName>
    </submittedName>
</protein>
<proteinExistence type="predicted"/>
<dbReference type="AlphaFoldDB" id="A0A1I8M568"/>
<evidence type="ECO:0000313" key="9">
    <source>
        <dbReference type="Proteomes" id="UP001652621"/>
    </source>
</evidence>
<gene>
    <name evidence="8" type="primary">101897068</name>
    <name evidence="10 11" type="synonym">LOC101897068</name>
</gene>
<accession>A0A1I8M568</accession>
<dbReference type="InterPro" id="IPR007889">
    <property type="entry name" value="HTH_Psq"/>
</dbReference>
<feature type="domain" description="HTH CENPB-type" evidence="7">
    <location>
        <begin position="108"/>
        <end position="181"/>
    </location>
</feature>
<keyword evidence="9" id="KW-1185">Reference proteome</keyword>
<name>A0A1I8M568_MUSDO</name>
<evidence type="ECO:0000259" key="6">
    <source>
        <dbReference type="PROSITE" id="PS50960"/>
    </source>
</evidence>
<dbReference type="GO" id="GO:0003677">
    <property type="term" value="F:DNA binding"/>
    <property type="evidence" value="ECO:0007669"/>
    <property type="project" value="UniProtKB-UniRule"/>
</dbReference>
<dbReference type="GO" id="GO:0005634">
    <property type="term" value="C:nucleus"/>
    <property type="evidence" value="ECO:0007669"/>
    <property type="project" value="UniProtKB-SubCell"/>
</dbReference>
<evidence type="ECO:0000313" key="8">
    <source>
        <dbReference type="EnsemblMetazoa" id="MDOA001353-PA"/>
    </source>
</evidence>
<dbReference type="GeneID" id="101897068"/>
<sequence>MKLATMPRRSSGGISKLMAPKATETDAADTAVPTKKPKRRNERNILTFYEKIAVIRYYDETNISRNSLAKMFHCCATQIRRILERKQELLQQLATLSEADASIIIEEMTRKRRKFEMSAISFILHQWVERCRQMRLRKSITNETLKDTAVKMAAILNLPAFRPSYRWLNRFRGKYKYNDEDLGAGKGADTVPGELAVEDIIIEFKDSLPSFMQKEISAITSTANESLLNTSPSATVSEIQKSLSTSPKTKETNLRESMDEFEISEDDEDDDMNDSTEKQSDEEVIEINTAPNASENATTKPVMDETNNNTIPPETEEENKIPEAATHEFPMMTAGSAALLHSIFPHLAVIHQFALLNSDVKALELISQLGVHMQTRAEEGAYKQLSLATTSTSGGDGADDDDAAVADVDLNGDMIYPDIDDIVLIE</sequence>
<comment type="subcellular location">
    <subcellularLocation>
        <location evidence="1 4">Nucleus</location>
    </subcellularLocation>
</comment>
<feature type="region of interest" description="Disordered" evidence="5">
    <location>
        <begin position="230"/>
        <end position="316"/>
    </location>
</feature>
<dbReference type="Pfam" id="PF03221">
    <property type="entry name" value="HTH_Tnp_Tc5"/>
    <property type="match status" value="1"/>
</dbReference>
<evidence type="ECO:0000256" key="3">
    <source>
        <dbReference type="ARBA" id="ARBA00023242"/>
    </source>
</evidence>
<dbReference type="InterPro" id="IPR006600">
    <property type="entry name" value="HTH_CenpB_DNA-bd_dom"/>
</dbReference>
<dbReference type="PROSITE" id="PS51253">
    <property type="entry name" value="HTH_CENPB"/>
    <property type="match status" value="1"/>
</dbReference>
<dbReference type="PROSITE" id="PS50960">
    <property type="entry name" value="HTH_PSQ"/>
    <property type="match status" value="1"/>
</dbReference>
<feature type="domain" description="HTH psq-type" evidence="6">
    <location>
        <begin position="37"/>
        <end position="89"/>
    </location>
</feature>
<dbReference type="EnsemblMetazoa" id="MDOA001353-RA">
    <property type="protein sequence ID" value="MDOA001353-PA"/>
    <property type="gene ID" value="MDOA001353"/>
</dbReference>
<feature type="compositionally biased region" description="Polar residues" evidence="5">
    <location>
        <begin position="289"/>
        <end position="299"/>
    </location>
</feature>
<evidence type="ECO:0000256" key="2">
    <source>
        <dbReference type="ARBA" id="ARBA00023125"/>
    </source>
</evidence>
<evidence type="ECO:0000256" key="4">
    <source>
        <dbReference type="PROSITE-ProRule" id="PRU00320"/>
    </source>
</evidence>
<feature type="compositionally biased region" description="Acidic residues" evidence="5">
    <location>
        <begin position="259"/>
        <end position="274"/>
    </location>
</feature>
<dbReference type="OrthoDB" id="8053516at2759"/>
<dbReference type="Gene3D" id="1.10.10.60">
    <property type="entry name" value="Homeodomain-like"/>
    <property type="match status" value="2"/>
</dbReference>
<dbReference type="VEuPathDB" id="VectorBase:MDOA001353"/>
<dbReference type="RefSeq" id="XP_005188455.1">
    <property type="nucleotide sequence ID" value="XM_005188398.3"/>
</dbReference>
<dbReference type="Proteomes" id="UP001652621">
    <property type="component" value="Unplaced"/>
</dbReference>
<evidence type="ECO:0000259" key="7">
    <source>
        <dbReference type="PROSITE" id="PS51253"/>
    </source>
</evidence>
<dbReference type="VEuPathDB" id="VectorBase:MDOMA2_006554"/>
<feature type="compositionally biased region" description="Basic and acidic residues" evidence="5">
    <location>
        <begin position="248"/>
        <end position="258"/>
    </location>
</feature>
<dbReference type="KEGG" id="mde:101897068"/>
<organism evidence="8">
    <name type="scientific">Musca domestica</name>
    <name type="common">House fly</name>
    <dbReference type="NCBI Taxonomy" id="7370"/>
    <lineage>
        <taxon>Eukaryota</taxon>
        <taxon>Metazoa</taxon>
        <taxon>Ecdysozoa</taxon>
        <taxon>Arthropoda</taxon>
        <taxon>Hexapoda</taxon>
        <taxon>Insecta</taxon>
        <taxon>Pterygota</taxon>
        <taxon>Neoptera</taxon>
        <taxon>Endopterygota</taxon>
        <taxon>Diptera</taxon>
        <taxon>Brachycera</taxon>
        <taxon>Muscomorpha</taxon>
        <taxon>Muscoidea</taxon>
        <taxon>Muscidae</taxon>
        <taxon>Musca</taxon>
    </lineage>
</organism>